<feature type="region of interest" description="Disordered" evidence="1">
    <location>
        <begin position="187"/>
        <end position="245"/>
    </location>
</feature>
<organism evidence="2 3">
    <name type="scientific">Leptomonas seymouri</name>
    <dbReference type="NCBI Taxonomy" id="5684"/>
    <lineage>
        <taxon>Eukaryota</taxon>
        <taxon>Discoba</taxon>
        <taxon>Euglenozoa</taxon>
        <taxon>Kinetoplastea</taxon>
        <taxon>Metakinetoplastina</taxon>
        <taxon>Trypanosomatida</taxon>
        <taxon>Trypanosomatidae</taxon>
        <taxon>Leishmaniinae</taxon>
        <taxon>Leptomonas</taxon>
    </lineage>
</organism>
<dbReference type="Proteomes" id="UP000038009">
    <property type="component" value="Unassembled WGS sequence"/>
</dbReference>
<dbReference type="OrthoDB" id="273458at2759"/>
<evidence type="ECO:0000256" key="1">
    <source>
        <dbReference type="SAM" id="MobiDB-lite"/>
    </source>
</evidence>
<protein>
    <submittedName>
        <fullName evidence="2">Uncharacterized protein</fullName>
    </submittedName>
</protein>
<feature type="compositionally biased region" description="Low complexity" evidence="1">
    <location>
        <begin position="214"/>
        <end position="238"/>
    </location>
</feature>
<feature type="compositionally biased region" description="Low complexity" evidence="1">
    <location>
        <begin position="84"/>
        <end position="94"/>
    </location>
</feature>
<dbReference type="VEuPathDB" id="TriTrypDB:Lsey_0123_0100"/>
<gene>
    <name evidence="2" type="ORF">ABL78_4329</name>
</gene>
<comment type="caution">
    <text evidence="2">The sequence shown here is derived from an EMBL/GenBank/DDBJ whole genome shotgun (WGS) entry which is preliminary data.</text>
</comment>
<reference evidence="2 3" key="1">
    <citation type="journal article" date="2015" name="PLoS Pathog.">
        <title>Leptomonas seymouri: Adaptations to the Dixenous Life Cycle Analyzed by Genome Sequencing, Transcriptome Profiling and Co-infection with Leishmania donovani.</title>
        <authorList>
            <person name="Kraeva N."/>
            <person name="Butenko A."/>
            <person name="Hlavacova J."/>
            <person name="Kostygov A."/>
            <person name="Myskova J."/>
            <person name="Grybchuk D."/>
            <person name="Lestinova T."/>
            <person name="Votypka J."/>
            <person name="Volf P."/>
            <person name="Opperdoes F."/>
            <person name="Flegontov P."/>
            <person name="Lukes J."/>
            <person name="Yurchenko V."/>
        </authorList>
    </citation>
    <scope>NUCLEOTIDE SEQUENCE [LARGE SCALE GENOMIC DNA]</scope>
    <source>
        <strain evidence="2 3">ATCC 30220</strain>
    </source>
</reference>
<keyword evidence="3" id="KW-1185">Reference proteome</keyword>
<proteinExistence type="predicted"/>
<feature type="region of interest" description="Disordered" evidence="1">
    <location>
        <begin position="84"/>
        <end position="103"/>
    </location>
</feature>
<name>A0A0N1IKU0_LEPSE</name>
<dbReference type="AlphaFoldDB" id="A0A0N1IKU0"/>
<feature type="compositionally biased region" description="Low complexity" evidence="1">
    <location>
        <begin position="31"/>
        <end position="76"/>
    </location>
</feature>
<dbReference type="OMA" id="MGQRNTD"/>
<evidence type="ECO:0000313" key="3">
    <source>
        <dbReference type="Proteomes" id="UP000038009"/>
    </source>
</evidence>
<sequence length="516" mass="53707">MCRRATFVRLLVRTPSHLWKAGCPTVRNVHSASSSSGSRAQQTQASTTAAPAPSRASLRPSHSSQKNEATGAAVTAGAEVAASVGPLSPSSAPSSSPPPTPFSSLVKTVEQLKEVTRRTQHTLRSQEDALQLLQQKFGLMERQMGQLESAAEGLHRKLNEVHRVVGEIIMGQRNTDLLIQQMEREQLTRRNSTMGAATQARQGDSSTHSEGVDTTASTTSATSTSGSSPASSTNTQSSIPSDPSLSHQVAMLEARVNQLTLELFGADRLNASSGLNDPQASQLAVENMATVLSSPDASAKRVALMRALHCKHLVSAFTDAAGVTRVTSQCVRVHNIPLNMGAAEVRELCVHHVCEGDSSGFVSCTVRRTPDAMRCSASSSALKAASAPSTEGSAGASPVYASQQKPKAAPLLNAKGGPLSRTSGAFPVAKVAAATNPDALPRGDAVAAIQPNTKSFEVVFASSALAVRALKVLNGLQLRPTMHTASILLAVEPVASADVLSALREVEAAGAGAVKK</sequence>
<feature type="compositionally biased region" description="Polar residues" evidence="1">
    <location>
        <begin position="189"/>
        <end position="209"/>
    </location>
</feature>
<feature type="region of interest" description="Disordered" evidence="1">
    <location>
        <begin position="27"/>
        <end position="76"/>
    </location>
</feature>
<evidence type="ECO:0000313" key="2">
    <source>
        <dbReference type="EMBL" id="KPI86600.1"/>
    </source>
</evidence>
<dbReference type="EMBL" id="LJSK01000123">
    <property type="protein sequence ID" value="KPI86600.1"/>
    <property type="molecule type" value="Genomic_DNA"/>
</dbReference>
<accession>A0A0N1IKU0</accession>